<dbReference type="AlphaFoldDB" id="A0A8H6R8C6"/>
<keyword evidence="2" id="KW-1185">Reference proteome</keyword>
<gene>
    <name evidence="1" type="ORF">HII31_12242</name>
</gene>
<dbReference type="OrthoDB" id="3639291at2759"/>
<sequence>MLTAGEGQQGVTFGMIVDTLFKYSDETVWEQGMKAKFYALSGAEIPFFTARYDCTTPFEEVHHLADLSVTTQSLGAKPETALANAAARALGVFELLENVAAYLEPWETFVLRRVNKTWQNVLEQQHYTITSPFEQPCEKNKYGRHPLTPPFCDSIQVRDVSCLLQHESEPVLELFVVFSHLLLEHCSKSPTFHLGTWRALPAFHHSTRKAKLRYHRGYGLKRVLVRRDVEASTGCITLGDLTNAWLRIVAEEGPFERRTGLICFKAVVYTNGEAVQIDQLALKPQGRPWQLEYIGDEAFRLD</sequence>
<organism evidence="1 2">
    <name type="scientific">Pseudocercospora fuligena</name>
    <dbReference type="NCBI Taxonomy" id="685502"/>
    <lineage>
        <taxon>Eukaryota</taxon>
        <taxon>Fungi</taxon>
        <taxon>Dikarya</taxon>
        <taxon>Ascomycota</taxon>
        <taxon>Pezizomycotina</taxon>
        <taxon>Dothideomycetes</taxon>
        <taxon>Dothideomycetidae</taxon>
        <taxon>Mycosphaerellales</taxon>
        <taxon>Mycosphaerellaceae</taxon>
        <taxon>Pseudocercospora</taxon>
    </lineage>
</organism>
<evidence type="ECO:0000313" key="1">
    <source>
        <dbReference type="EMBL" id="KAF7186446.1"/>
    </source>
</evidence>
<evidence type="ECO:0000313" key="2">
    <source>
        <dbReference type="Proteomes" id="UP000660729"/>
    </source>
</evidence>
<proteinExistence type="predicted"/>
<protein>
    <submittedName>
        <fullName evidence="1">Uncharacterized protein</fullName>
    </submittedName>
</protein>
<comment type="caution">
    <text evidence="1">The sequence shown here is derived from an EMBL/GenBank/DDBJ whole genome shotgun (WGS) entry which is preliminary data.</text>
</comment>
<accession>A0A8H6R8C6</accession>
<name>A0A8H6R8C6_9PEZI</name>
<reference evidence="1" key="1">
    <citation type="submission" date="2020-04" db="EMBL/GenBank/DDBJ databases">
        <title>Draft genome resource of the tomato pathogen Pseudocercospora fuligena.</title>
        <authorList>
            <person name="Zaccaron A."/>
        </authorList>
    </citation>
    <scope>NUCLEOTIDE SEQUENCE</scope>
    <source>
        <strain evidence="1">PF001</strain>
    </source>
</reference>
<dbReference type="EMBL" id="JABCIY010000254">
    <property type="protein sequence ID" value="KAF7186446.1"/>
    <property type="molecule type" value="Genomic_DNA"/>
</dbReference>
<dbReference type="Proteomes" id="UP000660729">
    <property type="component" value="Unassembled WGS sequence"/>
</dbReference>